<dbReference type="Proteomes" id="UP001501294">
    <property type="component" value="Unassembled WGS sequence"/>
</dbReference>
<comment type="caution">
    <text evidence="1">The sequence shown here is derived from an EMBL/GenBank/DDBJ whole genome shotgun (WGS) entry which is preliminary data.</text>
</comment>
<sequence>MVIVYRHWANYKQMTKNLTPFIGLAVYRIESTKKGEHYENNSICHTRRRSHCRLVILYEPTDQRSAH</sequence>
<reference evidence="2" key="1">
    <citation type="journal article" date="2019" name="Int. J. Syst. Evol. Microbiol.">
        <title>The Global Catalogue of Microorganisms (GCM) 10K type strain sequencing project: providing services to taxonomists for standard genome sequencing and annotation.</title>
        <authorList>
            <consortium name="The Broad Institute Genomics Platform"/>
            <consortium name="The Broad Institute Genome Sequencing Center for Infectious Disease"/>
            <person name="Wu L."/>
            <person name="Ma J."/>
        </authorList>
    </citation>
    <scope>NUCLEOTIDE SEQUENCE [LARGE SCALE GENOMIC DNA]</scope>
    <source>
        <strain evidence="2">JCM 17727</strain>
    </source>
</reference>
<protein>
    <submittedName>
        <fullName evidence="1">Uncharacterized protein</fullName>
    </submittedName>
</protein>
<name>A0ABP8I3J2_9GAMM</name>
<evidence type="ECO:0000313" key="2">
    <source>
        <dbReference type="Proteomes" id="UP001501294"/>
    </source>
</evidence>
<evidence type="ECO:0000313" key="1">
    <source>
        <dbReference type="EMBL" id="GAA4350644.1"/>
    </source>
</evidence>
<keyword evidence="2" id="KW-1185">Reference proteome</keyword>
<accession>A0ABP8I3J2</accession>
<proteinExistence type="predicted"/>
<dbReference type="EMBL" id="BAABFU010000002">
    <property type="protein sequence ID" value="GAA4350644.1"/>
    <property type="molecule type" value="Genomic_DNA"/>
</dbReference>
<gene>
    <name evidence="1" type="ORF">GCM10023150_16580</name>
</gene>
<organism evidence="1 2">
    <name type="scientific">Kangiella taiwanensis</name>
    <dbReference type="NCBI Taxonomy" id="1079179"/>
    <lineage>
        <taxon>Bacteria</taxon>
        <taxon>Pseudomonadati</taxon>
        <taxon>Pseudomonadota</taxon>
        <taxon>Gammaproteobacteria</taxon>
        <taxon>Kangiellales</taxon>
        <taxon>Kangiellaceae</taxon>
        <taxon>Kangiella</taxon>
    </lineage>
</organism>